<accession>A0A2H0KG73</accession>
<dbReference type="AlphaFoldDB" id="A0A2H0KG73"/>
<evidence type="ECO:0000313" key="1">
    <source>
        <dbReference type="EMBL" id="PIQ70236.1"/>
    </source>
</evidence>
<dbReference type="Proteomes" id="UP000231371">
    <property type="component" value="Unassembled WGS sequence"/>
</dbReference>
<dbReference type="EMBL" id="PCVI01000026">
    <property type="protein sequence ID" value="PIQ70236.1"/>
    <property type="molecule type" value="Genomic_DNA"/>
</dbReference>
<protein>
    <submittedName>
        <fullName evidence="1">Uncharacterized protein</fullName>
    </submittedName>
</protein>
<organism evidence="1 2">
    <name type="scientific">Candidatus Shapirobacteria bacterium CG11_big_fil_rev_8_21_14_0_20_40_12</name>
    <dbReference type="NCBI Taxonomy" id="1974889"/>
    <lineage>
        <taxon>Bacteria</taxon>
        <taxon>Candidatus Shapironibacteriota</taxon>
    </lineage>
</organism>
<reference evidence="1 2" key="1">
    <citation type="submission" date="2017-09" db="EMBL/GenBank/DDBJ databases">
        <title>Depth-based differentiation of microbial function through sediment-hosted aquifers and enrichment of novel symbionts in the deep terrestrial subsurface.</title>
        <authorList>
            <person name="Probst A.J."/>
            <person name="Ladd B."/>
            <person name="Jarett J.K."/>
            <person name="Geller-Mcgrath D.E."/>
            <person name="Sieber C.M."/>
            <person name="Emerson J.B."/>
            <person name="Anantharaman K."/>
            <person name="Thomas B.C."/>
            <person name="Malmstrom R."/>
            <person name="Stieglmeier M."/>
            <person name="Klingl A."/>
            <person name="Woyke T."/>
            <person name="Ryan C.M."/>
            <person name="Banfield J.F."/>
        </authorList>
    </citation>
    <scope>NUCLEOTIDE SEQUENCE [LARGE SCALE GENOMIC DNA]</scope>
    <source>
        <strain evidence="1">CG11_big_fil_rev_8_21_14_0_20_40_12</strain>
    </source>
</reference>
<gene>
    <name evidence="1" type="ORF">COV89_01715</name>
</gene>
<proteinExistence type="predicted"/>
<name>A0A2H0KG73_9BACT</name>
<evidence type="ECO:0000313" key="2">
    <source>
        <dbReference type="Proteomes" id="UP000231371"/>
    </source>
</evidence>
<comment type="caution">
    <text evidence="1">The sequence shown here is derived from an EMBL/GenBank/DDBJ whole genome shotgun (WGS) entry which is preliminary data.</text>
</comment>
<sequence length="140" mass="17370">MEKKPKPIFVTKNFNLASWKNKKVNIYLNAKGEIFCESFNIKDYSRDRRYRRMYWFTKGYLDKKRKKYDINNIFYMTIGDLRWIMWKKDVKFISRDRIEEIVHWENQIGHIKDDIIERVKKYIENQIYKERIGEGKKLNS</sequence>